<organism evidence="1 2">
    <name type="scientific">Paenibacillus residui</name>
    <dbReference type="NCBI Taxonomy" id="629724"/>
    <lineage>
        <taxon>Bacteria</taxon>
        <taxon>Bacillati</taxon>
        <taxon>Bacillota</taxon>
        <taxon>Bacilli</taxon>
        <taxon>Bacillales</taxon>
        <taxon>Paenibacillaceae</taxon>
        <taxon>Paenibacillus</taxon>
    </lineage>
</organism>
<evidence type="ECO:0000313" key="1">
    <source>
        <dbReference type="EMBL" id="MFD0872286.1"/>
    </source>
</evidence>
<gene>
    <name evidence="1" type="ORF">ACFQ03_24495</name>
</gene>
<dbReference type="Proteomes" id="UP001597120">
    <property type="component" value="Unassembled WGS sequence"/>
</dbReference>
<proteinExistence type="predicted"/>
<protein>
    <submittedName>
        <fullName evidence="1">Uncharacterized protein</fullName>
    </submittedName>
</protein>
<sequence length="46" mass="5042">MNSKENQQALVITRTFEYGWTVLGPMSDNAVAGMNQSLDKLVQAIA</sequence>
<accession>A0ABW3DI59</accession>
<keyword evidence="2" id="KW-1185">Reference proteome</keyword>
<dbReference type="RefSeq" id="WP_191964363.1">
    <property type="nucleotide sequence ID" value="NZ_JBHTIU010000106.1"/>
</dbReference>
<dbReference type="EMBL" id="JBHTIU010000106">
    <property type="protein sequence ID" value="MFD0872286.1"/>
    <property type="molecule type" value="Genomic_DNA"/>
</dbReference>
<evidence type="ECO:0000313" key="2">
    <source>
        <dbReference type="Proteomes" id="UP001597120"/>
    </source>
</evidence>
<name>A0ABW3DI59_9BACL</name>
<comment type="caution">
    <text evidence="1">The sequence shown here is derived from an EMBL/GenBank/DDBJ whole genome shotgun (WGS) entry which is preliminary data.</text>
</comment>
<reference evidence="2" key="1">
    <citation type="journal article" date="2019" name="Int. J. Syst. Evol. Microbiol.">
        <title>The Global Catalogue of Microorganisms (GCM) 10K type strain sequencing project: providing services to taxonomists for standard genome sequencing and annotation.</title>
        <authorList>
            <consortium name="The Broad Institute Genomics Platform"/>
            <consortium name="The Broad Institute Genome Sequencing Center for Infectious Disease"/>
            <person name="Wu L."/>
            <person name="Ma J."/>
        </authorList>
    </citation>
    <scope>NUCLEOTIDE SEQUENCE [LARGE SCALE GENOMIC DNA]</scope>
    <source>
        <strain evidence="2">CCUG 57263</strain>
    </source>
</reference>